<feature type="compositionally biased region" description="Basic and acidic residues" evidence="1">
    <location>
        <begin position="144"/>
        <end position="156"/>
    </location>
</feature>
<accession>A0A6J4NGM4</accession>
<feature type="compositionally biased region" description="Low complexity" evidence="1">
    <location>
        <begin position="368"/>
        <end position="394"/>
    </location>
</feature>
<organism evidence="2">
    <name type="scientific">uncultured Nocardioides sp</name>
    <dbReference type="NCBI Taxonomy" id="198441"/>
    <lineage>
        <taxon>Bacteria</taxon>
        <taxon>Bacillati</taxon>
        <taxon>Actinomycetota</taxon>
        <taxon>Actinomycetes</taxon>
        <taxon>Propionibacteriales</taxon>
        <taxon>Nocardioidaceae</taxon>
        <taxon>Nocardioides</taxon>
        <taxon>environmental samples</taxon>
    </lineage>
</organism>
<sequence>VRHRGHGPLGVRPPARGTPGRLRRPRRLRADGHLHPGTAVPARRLPGLRGDPAAHRRGRRRHHPCRQHRPPRPAAGEDPHRRRPRGGARGDAQRPPGRLPAERGRSRPGGRPRRGPGRARRRGVPAPGARADAAALRSLAGPRRGREGGRPAGRDGRRGRRRSTSSAGVPAVRAPPHGTVPVGVRPAARTDGTTSGPRHRRRLLPRGRPPAEPARGGRRRPARRLPRRCAQAVRRRAARPGGEHAPVRRRRVRLGVDARRPGAHHQRAGDAGRGVPGPPTRGPARPDRSRPARLLLPRPRQREVPVPPGAPGRLLRAVRRGDVLRPLRGRLERPPGRHGLGARVAHQLRDRRPAGPRGGRHPRSSAQGRGEPLLAGLAGARAPGSAPGPVALRRAPARRRPVVPAREPVPHGGAGQRRAGSGAV</sequence>
<name>A0A6J4NGM4_9ACTN</name>
<feature type="region of interest" description="Disordered" evidence="1">
    <location>
        <begin position="1"/>
        <end position="313"/>
    </location>
</feature>
<feature type="non-terminal residue" evidence="2">
    <location>
        <position position="1"/>
    </location>
</feature>
<dbReference type="AlphaFoldDB" id="A0A6J4NGM4"/>
<feature type="non-terminal residue" evidence="2">
    <location>
        <position position="424"/>
    </location>
</feature>
<feature type="compositionally biased region" description="Basic residues" evidence="1">
    <location>
        <begin position="55"/>
        <end position="71"/>
    </location>
</feature>
<feature type="compositionally biased region" description="Low complexity" evidence="1">
    <location>
        <begin position="124"/>
        <end position="142"/>
    </location>
</feature>
<feature type="region of interest" description="Disordered" evidence="1">
    <location>
        <begin position="326"/>
        <end position="424"/>
    </location>
</feature>
<reference evidence="2" key="1">
    <citation type="submission" date="2020-02" db="EMBL/GenBank/DDBJ databases">
        <authorList>
            <person name="Meier V. D."/>
        </authorList>
    </citation>
    <scope>NUCLEOTIDE SEQUENCE</scope>
    <source>
        <strain evidence="2">AVDCRST_MAG06</strain>
    </source>
</reference>
<gene>
    <name evidence="2" type="ORF">AVDCRST_MAG06-1316</name>
</gene>
<protein>
    <submittedName>
        <fullName evidence="2">Uncharacterized protein</fullName>
    </submittedName>
</protein>
<feature type="compositionally biased region" description="Basic residues" evidence="1">
    <location>
        <begin position="216"/>
        <end position="238"/>
    </location>
</feature>
<feature type="compositionally biased region" description="Basic and acidic residues" evidence="1">
    <location>
        <begin position="326"/>
        <end position="335"/>
    </location>
</feature>
<evidence type="ECO:0000313" key="2">
    <source>
        <dbReference type="EMBL" id="CAA9386732.1"/>
    </source>
</evidence>
<dbReference type="EMBL" id="CADCUP010000090">
    <property type="protein sequence ID" value="CAA9386732.1"/>
    <property type="molecule type" value="Genomic_DNA"/>
</dbReference>
<evidence type="ECO:0000256" key="1">
    <source>
        <dbReference type="SAM" id="MobiDB-lite"/>
    </source>
</evidence>
<feature type="compositionally biased region" description="Basic residues" evidence="1">
    <location>
        <begin position="106"/>
        <end position="123"/>
    </location>
</feature>
<proteinExistence type="predicted"/>